<dbReference type="PANTHER" id="PTHR18898">
    <property type="entry name" value="NUCLEOPROTEIN TPR-RELATED"/>
    <property type="match status" value="1"/>
</dbReference>
<dbReference type="Pfam" id="PF25785">
    <property type="entry name" value="TPR"/>
    <property type="match status" value="1"/>
</dbReference>
<dbReference type="PANTHER" id="PTHR18898:SF2">
    <property type="entry name" value="NUCLEOPROTEIN TPR"/>
    <property type="match status" value="1"/>
</dbReference>
<feature type="compositionally biased region" description="Low complexity" evidence="5">
    <location>
        <begin position="1544"/>
        <end position="1557"/>
    </location>
</feature>
<keyword evidence="2 4" id="KW-0175">Coiled coil</keyword>
<feature type="compositionally biased region" description="Polar residues" evidence="5">
    <location>
        <begin position="1897"/>
        <end position="1927"/>
    </location>
</feature>
<feature type="region of interest" description="Disordered" evidence="5">
    <location>
        <begin position="1504"/>
        <end position="1598"/>
    </location>
</feature>
<comment type="caution">
    <text evidence="8">The sequence shown here is derived from an EMBL/GenBank/DDBJ whole genome shotgun (WGS) entry which is preliminary data.</text>
</comment>
<feature type="compositionally biased region" description="Polar residues" evidence="5">
    <location>
        <begin position="608"/>
        <end position="619"/>
    </location>
</feature>
<dbReference type="Gene3D" id="1.10.287.1490">
    <property type="match status" value="1"/>
</dbReference>
<feature type="coiled-coil region" evidence="4">
    <location>
        <begin position="372"/>
        <end position="399"/>
    </location>
</feature>
<dbReference type="GO" id="GO:0006406">
    <property type="term" value="P:mRNA export from nucleus"/>
    <property type="evidence" value="ECO:0007669"/>
    <property type="project" value="TreeGrafter"/>
</dbReference>
<keyword evidence="9" id="KW-1185">Reference proteome</keyword>
<feature type="coiled-coil region" evidence="4">
    <location>
        <begin position="1182"/>
        <end position="1223"/>
    </location>
</feature>
<feature type="coiled-coil region" evidence="4">
    <location>
        <begin position="1261"/>
        <end position="1429"/>
    </location>
</feature>
<feature type="compositionally biased region" description="Pro residues" evidence="5">
    <location>
        <begin position="1531"/>
        <end position="1543"/>
    </location>
</feature>
<feature type="coiled-coil region" evidence="4">
    <location>
        <begin position="650"/>
        <end position="768"/>
    </location>
</feature>
<feature type="domain" description="Nucleoprotein TPR/MLP1-2" evidence="6">
    <location>
        <begin position="1007"/>
        <end position="1132"/>
    </location>
</feature>
<feature type="compositionally biased region" description="Low complexity" evidence="5">
    <location>
        <begin position="1643"/>
        <end position="1668"/>
    </location>
</feature>
<dbReference type="Proteomes" id="UP000794436">
    <property type="component" value="Unassembled WGS sequence"/>
</dbReference>
<dbReference type="InterPro" id="IPR012929">
    <property type="entry name" value="Nucleoprot-TPR/MLP1-2_dom"/>
</dbReference>
<dbReference type="InterPro" id="IPR057974">
    <property type="entry name" value="NUA/TPR/MLP1-2-like_dom"/>
</dbReference>
<dbReference type="GO" id="GO:0006606">
    <property type="term" value="P:protein import into nucleus"/>
    <property type="evidence" value="ECO:0007669"/>
    <property type="project" value="InterPro"/>
</dbReference>
<feature type="compositionally biased region" description="Low complexity" evidence="5">
    <location>
        <begin position="1856"/>
        <end position="1874"/>
    </location>
</feature>
<reference evidence="8" key="1">
    <citation type="submission" date="2019-03" db="EMBL/GenBank/DDBJ databases">
        <title>Long read genome sequence of the mycoparasitic Pythium oligandrum ATCC 38472 isolated from sugarbeet rhizosphere.</title>
        <authorList>
            <person name="Gaulin E."/>
        </authorList>
    </citation>
    <scope>NUCLEOTIDE SEQUENCE</scope>
    <source>
        <strain evidence="8">ATCC 38472_TT</strain>
    </source>
</reference>
<feature type="coiled-coil region" evidence="4">
    <location>
        <begin position="106"/>
        <end position="168"/>
    </location>
</feature>
<feature type="region of interest" description="Disordered" evidence="5">
    <location>
        <begin position="608"/>
        <end position="639"/>
    </location>
</feature>
<evidence type="ECO:0000256" key="5">
    <source>
        <dbReference type="SAM" id="MobiDB-lite"/>
    </source>
</evidence>
<dbReference type="OrthoDB" id="343070at2759"/>
<feature type="compositionally biased region" description="Low complexity" evidence="5">
    <location>
        <begin position="1449"/>
        <end position="1464"/>
    </location>
</feature>
<keyword evidence="3" id="KW-0539">Nucleus</keyword>
<feature type="compositionally biased region" description="Low complexity" evidence="5">
    <location>
        <begin position="1614"/>
        <end position="1636"/>
    </location>
</feature>
<evidence type="ECO:0008006" key="10">
    <source>
        <dbReference type="Google" id="ProtNLM"/>
    </source>
</evidence>
<feature type="compositionally biased region" description="Low complexity" evidence="5">
    <location>
        <begin position="1573"/>
        <end position="1598"/>
    </location>
</feature>
<feature type="compositionally biased region" description="Low complexity" evidence="5">
    <location>
        <begin position="1819"/>
        <end position="1835"/>
    </location>
</feature>
<comment type="subcellular location">
    <subcellularLocation>
        <location evidence="1">Nucleus</location>
    </subcellularLocation>
</comment>
<sequence length="1927" mass="212071">MATTGAGAALAAAASINQEQLLHELEQKHLKLKADFVVLESERDAIVQQKNASAAEIQQLQATIAERDVAALKASEELLQLRTERDQLAFQTKTVSALAERRLTEIEDLQTTVKDQSKQLVEAQRKEVEALQRAAEHETQVEPLRHSVQRLNKEMETQKQHVEWMEKQLTEKTKIIQELRESLSKNAHDGEESKLQHEEEAASLRRQLESARQVSKKLESSLVQTKEQVKEVQAAKVHDEDRFQNELNAQRRLAELYKDSADDANARVAELQELCDSLRRSLAESNDALNHEAERTSERVEHLFREQADAAEQRIAALQEELKEAHQRIEEMQKKKMFTLQEGSTVAELSSAAAEAHLASQGLTPKKMYDHIVELENSLREERDEKEKLQIYMDRIVKEVHEKAPMIMSLKLEHERAVASHSQVSERLEACMQELTKYRSRERQAWSEKQSYEKKCESLAKSVDDLSRQVQHLLFRSHEQRLETGHSQAVTGEVVSENLVVFKDVEELQMRNQQLLMVIRELTEAKKSKAAGDSNGATHAHLIVSADSDNESDDSDSSSGISKRLAVAQKEIEELRSEREEERQMIAAIVKQRDMYRVLLAQADSQFTEGSSRSFSQDDASVDGHHRHSSADISDPRAVRELQKEFDSYRKEKQTNMKMLQESLDQARGELSQARLAQMQADVESKCNKDRFEAAEKRRLDSEEEIIRLRTKMDQVNAMLIQHQKLLADSEAKLDTATTRVRTLDIELQGANREIEFLKKQEDKTLQELSTLRLDNTNLLKLMDSNRQIEASREEREHRESERLAKKVMTLENKLQETFDKLESSDALASAKLSEAEQSKKIAVMELDQLKSTHASAREQIARLEEQRDSLTSKSTLLEKEVTHLRDQLRKGAPAAAAERVATLELQVREAQREVQSALEMKKSLTDAISKYKAIAEANEKSFEDLSNASQKWKTMQEEKLKAMAKEKSVVQEEVEKLRGQMMDHVTEGNKLREDMDRLEQTHQQALRQAQEQHQRIQLEADSARLELSALREETMLLRKDLSGAQENYERELKLHASEVEKFASSRKLIEDEQRKNLDLMTRVAELNAKNAAAERESVDKISTLEKLLTEATEAKNALTEQNKLLHTQLERASHQLRRAHEQALMKVVENPGGATESGGAVAHNTELDDLRSVITFLRKESEISTSKLELANQENQRLRAQVTSLEATIARLREDLKQLEGASARLGSSSADYGLLSDETKRSAQLEQLSLLRESNATLRDECQKNLARFKAEEERAKALEGQLAPLQTSESRLTAEVASLKQELAALTEANKRWKSRVEQLVEKYQQVDPAEHEKVCAEKDALAKELADLQTKEAALRTEVDSLKSNEGKSLEEEKTKAENLRKQYDRIKGFAKTWKTKAETLTKQVAEKTKEAEDKAALVTELQRKIIQADVDKSTLQSKITTLEAAKAESGGATAAASATWEKERQDLTVRVDIETKKVTQLKEMNSKLLTGMKALKQENTQLKGQLSTATSEAQADSAPAVTSPPTSSPPLPVEPAPPSNSTSTTSPGSVVAPPLPTSSPPVVPPVPAATTSVSATPPTTTTAAPVKSPVRAPVSAPSVVPTLKAVTGAPPTQNAAPATAAAAPTKPATAPVKPPQPAVTAPVKPQQATVAAPVKPPQVAVVASSKPPQITSAAPLPVKSENAPAASVSDEEKLRLSALQSLKKQFLKAGGDASKQSSSVSQGTTPVKPLFGGVAKPPLPGAAPTSTEAEKKTADEGQDKATSSSPFLTLAPTGGAFAAFGSGGASGLVFGKPGITLPVPSSPTPTIALGGVGAAASSTTTAAPTQAEAGDVQPPAGGEAVRRSQRLARFGVPVAPPTAGAVAPATVTTLKRPAPATAESETPLKMAKTGESDSSAPAAVQSTETEGDQATTDDSTQPTQTE</sequence>
<evidence type="ECO:0000256" key="2">
    <source>
        <dbReference type="ARBA" id="ARBA00023054"/>
    </source>
</evidence>
<feature type="region of interest" description="Disordered" evidence="5">
    <location>
        <begin position="1610"/>
        <end position="1698"/>
    </location>
</feature>
<feature type="region of interest" description="Disordered" evidence="5">
    <location>
        <begin position="185"/>
        <end position="208"/>
    </location>
</feature>
<evidence type="ECO:0000313" key="9">
    <source>
        <dbReference type="Proteomes" id="UP000794436"/>
    </source>
</evidence>
<feature type="region of interest" description="Disordered" evidence="5">
    <location>
        <begin position="1817"/>
        <end position="1927"/>
    </location>
</feature>
<dbReference type="EMBL" id="SPLM01000077">
    <property type="protein sequence ID" value="TMW61234.1"/>
    <property type="molecule type" value="Genomic_DNA"/>
</dbReference>
<accession>A0A8K1CDU5</accession>
<feature type="coiled-coil region" evidence="4">
    <location>
        <begin position="558"/>
        <end position="592"/>
    </location>
</feature>
<feature type="compositionally biased region" description="Basic and acidic residues" evidence="5">
    <location>
        <begin position="1753"/>
        <end position="1764"/>
    </location>
</feature>
<gene>
    <name evidence="8" type="ORF">Poli38472_013697</name>
</gene>
<feature type="compositionally biased region" description="Pro residues" evidence="5">
    <location>
        <begin position="1558"/>
        <end position="1572"/>
    </location>
</feature>
<evidence type="ECO:0000256" key="1">
    <source>
        <dbReference type="ARBA" id="ARBA00004123"/>
    </source>
</evidence>
<feature type="compositionally biased region" description="Polar residues" evidence="5">
    <location>
        <begin position="1719"/>
        <end position="1730"/>
    </location>
</feature>
<evidence type="ECO:0000256" key="3">
    <source>
        <dbReference type="ARBA" id="ARBA00023242"/>
    </source>
</evidence>
<dbReference type="GO" id="GO:0005643">
    <property type="term" value="C:nuclear pore"/>
    <property type="evidence" value="ECO:0007669"/>
    <property type="project" value="TreeGrafter"/>
</dbReference>
<evidence type="ECO:0000259" key="7">
    <source>
        <dbReference type="Pfam" id="PF25785"/>
    </source>
</evidence>
<evidence type="ECO:0000313" key="8">
    <source>
        <dbReference type="EMBL" id="TMW61234.1"/>
    </source>
</evidence>
<organism evidence="8 9">
    <name type="scientific">Pythium oligandrum</name>
    <name type="common">Mycoparasitic fungus</name>
    <dbReference type="NCBI Taxonomy" id="41045"/>
    <lineage>
        <taxon>Eukaryota</taxon>
        <taxon>Sar</taxon>
        <taxon>Stramenopiles</taxon>
        <taxon>Oomycota</taxon>
        <taxon>Peronosporomycetes</taxon>
        <taxon>Pythiales</taxon>
        <taxon>Pythiaceae</taxon>
        <taxon>Pythium</taxon>
    </lineage>
</organism>
<evidence type="ECO:0000259" key="6">
    <source>
        <dbReference type="Pfam" id="PF07926"/>
    </source>
</evidence>
<evidence type="ECO:0000256" key="4">
    <source>
        <dbReference type="SAM" id="Coils"/>
    </source>
</evidence>
<feature type="region of interest" description="Disordered" evidence="5">
    <location>
        <begin position="1713"/>
        <end position="1772"/>
    </location>
</feature>
<dbReference type="Pfam" id="PF07926">
    <property type="entry name" value="TPR_MLP1_2"/>
    <property type="match status" value="1"/>
</dbReference>
<name>A0A8K1CDU5_PYTOL</name>
<feature type="coiled-coil region" evidence="4">
    <location>
        <begin position="961"/>
        <end position="1143"/>
    </location>
</feature>
<feature type="compositionally biased region" description="Polar residues" evidence="5">
    <location>
        <begin position="1504"/>
        <end position="1519"/>
    </location>
</feature>
<feature type="domain" description="NUA/TPR/MLP1-2-like" evidence="7">
    <location>
        <begin position="443"/>
        <end position="529"/>
    </location>
</feature>
<protein>
    <recommendedName>
        <fullName evidence="10">Nucleoprotein TPR/MLP1 domain-containing protein</fullName>
    </recommendedName>
</protein>
<feature type="coiled-coil region" evidence="4">
    <location>
        <begin position="801"/>
        <end position="928"/>
    </location>
</feature>
<proteinExistence type="predicted"/>
<dbReference type="GO" id="GO:0017056">
    <property type="term" value="F:structural constituent of nuclear pore"/>
    <property type="evidence" value="ECO:0007669"/>
    <property type="project" value="TreeGrafter"/>
</dbReference>
<feature type="region of interest" description="Disordered" evidence="5">
    <location>
        <begin position="1449"/>
        <end position="1470"/>
    </location>
</feature>